<keyword evidence="3" id="KW-1185">Reference proteome</keyword>
<feature type="compositionally biased region" description="Basic and acidic residues" evidence="1">
    <location>
        <begin position="20"/>
        <end position="40"/>
    </location>
</feature>
<feature type="region of interest" description="Disordered" evidence="1">
    <location>
        <begin position="1"/>
        <end position="64"/>
    </location>
</feature>
<evidence type="ECO:0000313" key="2">
    <source>
        <dbReference type="EMBL" id="KIM73727.1"/>
    </source>
</evidence>
<proteinExistence type="predicted"/>
<dbReference type="InParanoid" id="A0A0C3B8T5"/>
<gene>
    <name evidence="2" type="ORF">PILCRDRAFT_721844</name>
</gene>
<sequence>MTPPGIDKAVSAKPVRTKRRKEERSRHQRNRESTANRVERISALCRGQRKRKRNHGQERERLKTHGPWGRFQMYLIFTAWAPRSRMQTARSYKKKRLLASRALTLSCHVAFSTTHAMTWVQSKYVRSPTCTS</sequence>
<reference evidence="3" key="2">
    <citation type="submission" date="2015-01" db="EMBL/GenBank/DDBJ databases">
        <title>Evolutionary Origins and Diversification of the Mycorrhizal Mutualists.</title>
        <authorList>
            <consortium name="DOE Joint Genome Institute"/>
            <consortium name="Mycorrhizal Genomics Consortium"/>
            <person name="Kohler A."/>
            <person name="Kuo A."/>
            <person name="Nagy L.G."/>
            <person name="Floudas D."/>
            <person name="Copeland A."/>
            <person name="Barry K.W."/>
            <person name="Cichocki N."/>
            <person name="Veneault-Fourrey C."/>
            <person name="LaButti K."/>
            <person name="Lindquist E.A."/>
            <person name="Lipzen A."/>
            <person name="Lundell T."/>
            <person name="Morin E."/>
            <person name="Murat C."/>
            <person name="Riley R."/>
            <person name="Ohm R."/>
            <person name="Sun H."/>
            <person name="Tunlid A."/>
            <person name="Henrissat B."/>
            <person name="Grigoriev I.V."/>
            <person name="Hibbett D.S."/>
            <person name="Martin F."/>
        </authorList>
    </citation>
    <scope>NUCLEOTIDE SEQUENCE [LARGE SCALE GENOMIC DNA]</scope>
    <source>
        <strain evidence="3">F 1598</strain>
    </source>
</reference>
<protein>
    <submittedName>
        <fullName evidence="2">Uncharacterized protein</fullName>
    </submittedName>
</protein>
<evidence type="ECO:0000256" key="1">
    <source>
        <dbReference type="SAM" id="MobiDB-lite"/>
    </source>
</evidence>
<dbReference type="Proteomes" id="UP000054166">
    <property type="component" value="Unassembled WGS sequence"/>
</dbReference>
<dbReference type="AlphaFoldDB" id="A0A0C3B8T5"/>
<reference evidence="2 3" key="1">
    <citation type="submission" date="2014-04" db="EMBL/GenBank/DDBJ databases">
        <authorList>
            <consortium name="DOE Joint Genome Institute"/>
            <person name="Kuo A."/>
            <person name="Tarkka M."/>
            <person name="Buscot F."/>
            <person name="Kohler A."/>
            <person name="Nagy L.G."/>
            <person name="Floudas D."/>
            <person name="Copeland A."/>
            <person name="Barry K.W."/>
            <person name="Cichocki N."/>
            <person name="Veneault-Fourrey C."/>
            <person name="LaButti K."/>
            <person name="Lindquist E.A."/>
            <person name="Lipzen A."/>
            <person name="Lundell T."/>
            <person name="Morin E."/>
            <person name="Murat C."/>
            <person name="Sun H."/>
            <person name="Tunlid A."/>
            <person name="Henrissat B."/>
            <person name="Grigoriev I.V."/>
            <person name="Hibbett D.S."/>
            <person name="Martin F."/>
            <person name="Nordberg H.P."/>
            <person name="Cantor M.N."/>
            <person name="Hua S.X."/>
        </authorList>
    </citation>
    <scope>NUCLEOTIDE SEQUENCE [LARGE SCALE GENOMIC DNA]</scope>
    <source>
        <strain evidence="2 3">F 1598</strain>
    </source>
</reference>
<organism evidence="2 3">
    <name type="scientific">Piloderma croceum (strain F 1598)</name>
    <dbReference type="NCBI Taxonomy" id="765440"/>
    <lineage>
        <taxon>Eukaryota</taxon>
        <taxon>Fungi</taxon>
        <taxon>Dikarya</taxon>
        <taxon>Basidiomycota</taxon>
        <taxon>Agaricomycotina</taxon>
        <taxon>Agaricomycetes</taxon>
        <taxon>Agaricomycetidae</taxon>
        <taxon>Atheliales</taxon>
        <taxon>Atheliaceae</taxon>
        <taxon>Piloderma</taxon>
    </lineage>
</organism>
<evidence type="ECO:0000313" key="3">
    <source>
        <dbReference type="Proteomes" id="UP000054166"/>
    </source>
</evidence>
<name>A0A0C3B8T5_PILCF</name>
<dbReference type="EMBL" id="KN833075">
    <property type="protein sequence ID" value="KIM73727.1"/>
    <property type="molecule type" value="Genomic_DNA"/>
</dbReference>
<dbReference type="HOGENOM" id="CLU_1917858_0_0_1"/>
<accession>A0A0C3B8T5</accession>